<dbReference type="EMBL" id="CM039172">
    <property type="protein sequence ID" value="KAH9780939.1"/>
    <property type="molecule type" value="Genomic_DNA"/>
</dbReference>
<sequence length="357" mass="40333">MSEADQTVEIDAADSNQLQPSSGVGSSSSCLLPALVVFADVEERMKKLVISGSSEEENVGDTFAERAEWYYQKRPQLLALLKDLYNGYITLLDRCRNHKKHHFRNGSSETIITASSSADAESDAESTISYQQQQITTTTTTTATMAAAAASANIDDLVAELVAKNVESEILVNQVNEMDHVCNESRRKIELLKSLMELLESERMILVNENVKLGYQVSAVMEENKGLASEAMFMRRKASELAKCVLRMREDYRVCILSQKIEDLQEQIYGLEKRNKEYYQMLVNREQQVKEYENSWSNSNSTSSSSSYVKEKSAQVTLESCFQSFEKIKLKKKKGSSNWWERVKKADFFNCGLPSCS</sequence>
<dbReference type="Proteomes" id="UP000829398">
    <property type="component" value="Chromosome 3"/>
</dbReference>
<accession>A0ACB8M5K7</accession>
<organism evidence="1 2">
    <name type="scientific">Citrus sinensis</name>
    <name type="common">Sweet orange</name>
    <name type="synonym">Citrus aurantium var. sinensis</name>
    <dbReference type="NCBI Taxonomy" id="2711"/>
    <lineage>
        <taxon>Eukaryota</taxon>
        <taxon>Viridiplantae</taxon>
        <taxon>Streptophyta</taxon>
        <taxon>Embryophyta</taxon>
        <taxon>Tracheophyta</taxon>
        <taxon>Spermatophyta</taxon>
        <taxon>Magnoliopsida</taxon>
        <taxon>eudicotyledons</taxon>
        <taxon>Gunneridae</taxon>
        <taxon>Pentapetalae</taxon>
        <taxon>rosids</taxon>
        <taxon>malvids</taxon>
        <taxon>Sapindales</taxon>
        <taxon>Rutaceae</taxon>
        <taxon>Aurantioideae</taxon>
        <taxon>Citrus</taxon>
    </lineage>
</organism>
<proteinExistence type="predicted"/>
<name>A0ACB8M5K7_CITSI</name>
<keyword evidence="2" id="KW-1185">Reference proteome</keyword>
<comment type="caution">
    <text evidence="1">The sequence shown here is derived from an EMBL/GenBank/DDBJ whole genome shotgun (WGS) entry which is preliminary data.</text>
</comment>
<evidence type="ECO:0000313" key="2">
    <source>
        <dbReference type="Proteomes" id="UP000829398"/>
    </source>
</evidence>
<protein>
    <submittedName>
        <fullName evidence="1">NAB domain-containing protein</fullName>
    </submittedName>
</protein>
<gene>
    <name evidence="1" type="ORF">KPL71_008268</name>
</gene>
<evidence type="ECO:0000313" key="1">
    <source>
        <dbReference type="EMBL" id="KAH9780939.1"/>
    </source>
</evidence>
<reference evidence="2" key="1">
    <citation type="journal article" date="2023" name="Hortic. Res.">
        <title>A chromosome-level phased genome enabling allele-level studies in sweet orange: a case study on citrus Huanglongbing tolerance.</title>
        <authorList>
            <person name="Wu B."/>
            <person name="Yu Q."/>
            <person name="Deng Z."/>
            <person name="Duan Y."/>
            <person name="Luo F."/>
            <person name="Gmitter F. Jr."/>
        </authorList>
    </citation>
    <scope>NUCLEOTIDE SEQUENCE [LARGE SCALE GENOMIC DNA]</scope>
    <source>
        <strain evidence="2">cv. Valencia</strain>
    </source>
</reference>